<reference evidence="19" key="1">
    <citation type="journal article" date="2010" name="Stand. Genomic Sci.">
        <title>Complete genome sequence of Syntrophothermus lipocalidus type strain (TGB-C1T).</title>
        <authorList>
            <consortium name="US DOE Joint Genome Institute (JGI-PGF)"/>
            <person name="Djao O."/>
            <person name="Zhang X."/>
            <person name="Lucas S."/>
            <person name="Lapidus A."/>
            <person name="Glavina Del Rio T."/>
            <person name="Nolan M."/>
            <person name="Tice H."/>
            <person name="Cheng J."/>
            <person name="Han C."/>
            <person name="Tapia R."/>
            <person name="Goodwin L."/>
            <person name="Pitluck S."/>
            <person name="Liolios K."/>
            <person name="Ivanova N."/>
            <person name="Mavromatis K."/>
            <person name="Mikhailova N."/>
            <person name="Ovchinnikova G."/>
            <person name="Pati A."/>
            <person name="Brambilla E."/>
            <person name="Chen A."/>
            <person name="Palaniappan K."/>
            <person name="Land M."/>
            <person name="Hauser L."/>
            <person name="Chang Y."/>
            <person name="Jeffries C."/>
            <person name="Rohde M."/>
            <person name="Sikorski J."/>
            <person name="Spring S."/>
            <person name="Goker M."/>
            <person name="Detter J."/>
            <person name="Woyke T."/>
            <person name="Bristow J."/>
            <person name="Eisen J."/>
            <person name="Markowitz V."/>
            <person name="Hugenholtz P."/>
            <person name="Kyrpides N."/>
            <person name="Klenk H."/>
        </authorList>
    </citation>
    <scope>NUCLEOTIDE SEQUENCE [LARGE SCALE GENOMIC DNA]</scope>
    <source>
        <strain evidence="19">DSM 12680 / TGB-C1</strain>
    </source>
</reference>
<dbReference type="Gene3D" id="3.40.50.720">
    <property type="entry name" value="NAD(P)-binding Rossmann-like Domain"/>
    <property type="match status" value="1"/>
</dbReference>
<dbReference type="InterPro" id="IPR004101">
    <property type="entry name" value="Mur_ligase_C"/>
</dbReference>
<keyword evidence="7 14" id="KW-0547">Nucleotide-binding</keyword>
<feature type="domain" description="Mur ligase C-terminal" evidence="16">
    <location>
        <begin position="312"/>
        <end position="441"/>
    </location>
</feature>
<keyword evidence="4 14" id="KW-0963">Cytoplasm</keyword>
<evidence type="ECO:0000259" key="15">
    <source>
        <dbReference type="Pfam" id="PF01225"/>
    </source>
</evidence>
<keyword evidence="12 14" id="KW-0961">Cell wall biogenesis/degradation</keyword>
<dbReference type="InterPro" id="IPR036565">
    <property type="entry name" value="Mur-like_cat_sf"/>
</dbReference>
<comment type="pathway">
    <text evidence="2 14">Cell wall biogenesis; peptidoglycan biosynthesis.</text>
</comment>
<name>D7CLJ1_SYNLT</name>
<dbReference type="SUPFAM" id="SSF53623">
    <property type="entry name" value="MurD-like peptide ligases, catalytic domain"/>
    <property type="match status" value="1"/>
</dbReference>
<keyword evidence="11 14" id="KW-0131">Cell cycle</keyword>
<keyword evidence="10 14" id="KW-0573">Peptidoglycan synthesis</keyword>
<dbReference type="Pfam" id="PF08245">
    <property type="entry name" value="Mur_ligase_M"/>
    <property type="match status" value="1"/>
</dbReference>
<dbReference type="GO" id="GO:0009252">
    <property type="term" value="P:peptidoglycan biosynthetic process"/>
    <property type="evidence" value="ECO:0007669"/>
    <property type="project" value="UniProtKB-UniRule"/>
</dbReference>
<protein>
    <recommendedName>
        <fullName evidence="3 14">UDP-N-acetylmuramate--L-alanine ligase</fullName>
        <ecNumber evidence="3 14">6.3.2.8</ecNumber>
    </recommendedName>
    <alternativeName>
        <fullName evidence="14">UDP-N-acetylmuramoyl-L-alanine synthetase</fullName>
    </alternativeName>
</protein>
<sequence>MTVTGKRIHMVGIGGAGMSGIAVVLHEMGACVSGSDLRKSEVTKILEERGIKVYTGHAEGFLSPKTELVVVSSAIPPDNPEIQAAKRLGIPVIKRGEMLALLSNKYRGIAIAGAHGKTTTTSMISLVLEDNGLDPTFIIGGQMQRSLVNAKLGRGELFVAEADESDASFLRLHPHVAVVTNVEDDHLDYYQSEENIRSAFQQFVNQVLPEGFAVLFSGDRFLAGLKQKSRARLVYYGFDDNSDYFCREIRACGIGSAFKAYCRGQMLGDVYLKVPGIHNVLNAMAAIAVGCEVGVNFEGITRALGGFLGAKRRFEVVGKLNGITVIDDYAHHPTEIKATILAARQFHRSRLIVIFQPHRYTRTKLLGHQFGPAFQGSDMVIITDVYGAGEVPIPGVTGELIYKSAVAEGCNAVYIPAKNEVVDYVAKQLKSDDLVITMGAGDIWQTGVKLVQELSQLIPQA</sequence>
<dbReference type="GO" id="GO:0008763">
    <property type="term" value="F:UDP-N-acetylmuramate-L-alanine ligase activity"/>
    <property type="evidence" value="ECO:0007669"/>
    <property type="project" value="UniProtKB-UniRule"/>
</dbReference>
<keyword evidence="5 14" id="KW-0436">Ligase</keyword>
<dbReference type="UniPathway" id="UPA00219"/>
<dbReference type="InterPro" id="IPR005758">
    <property type="entry name" value="UDP-N-AcMur_Ala_ligase_MurC"/>
</dbReference>
<evidence type="ECO:0000256" key="2">
    <source>
        <dbReference type="ARBA" id="ARBA00004752"/>
    </source>
</evidence>
<dbReference type="GO" id="GO:0008360">
    <property type="term" value="P:regulation of cell shape"/>
    <property type="evidence" value="ECO:0007669"/>
    <property type="project" value="UniProtKB-KW"/>
</dbReference>
<dbReference type="InterPro" id="IPR036615">
    <property type="entry name" value="Mur_ligase_C_dom_sf"/>
</dbReference>
<evidence type="ECO:0000256" key="14">
    <source>
        <dbReference type="HAMAP-Rule" id="MF_00046"/>
    </source>
</evidence>
<dbReference type="Proteomes" id="UP000000378">
    <property type="component" value="Chromosome"/>
</dbReference>
<reference evidence="18 19" key="2">
    <citation type="journal article" date="2010" name="Stand. Genomic Sci.">
        <title>Complete genome sequence of Syntrophothermus lipocalidus type strain (TGB-C1).</title>
        <authorList>
            <person name="Djao O.D."/>
            <person name="Zhang X."/>
            <person name="Lucas S."/>
            <person name="Lapidus A."/>
            <person name="Del Rio T.G."/>
            <person name="Nolan M."/>
            <person name="Tice H."/>
            <person name="Cheng J.F."/>
            <person name="Han C."/>
            <person name="Tapia R."/>
            <person name="Goodwin L."/>
            <person name="Pitluck S."/>
            <person name="Liolios K."/>
            <person name="Ivanova N."/>
            <person name="Mavromatis K."/>
            <person name="Mikhailova N."/>
            <person name="Ovchinnikova G."/>
            <person name="Pati A."/>
            <person name="Brambilla E."/>
            <person name="Chen A."/>
            <person name="Palaniappan K."/>
            <person name="Land M."/>
            <person name="Hauser L."/>
            <person name="Chang Y.J."/>
            <person name="Jeffries C.D."/>
            <person name="Rohde M."/>
            <person name="Sikorski J."/>
            <person name="Spring S."/>
            <person name="Goker M."/>
            <person name="Detter J.C."/>
            <person name="Woyke T."/>
            <person name="Bristow J."/>
            <person name="Eisen J.A."/>
            <person name="Markowitz V."/>
            <person name="Hugenholtz P."/>
            <person name="Kyrpides N.C."/>
            <person name="Klenk H.P."/>
        </authorList>
    </citation>
    <scope>NUCLEOTIDE SEQUENCE [LARGE SCALE GENOMIC DNA]</scope>
    <source>
        <strain evidence="19">DSM 12680 / TGB-C1</strain>
    </source>
</reference>
<dbReference type="HAMAP" id="MF_00046">
    <property type="entry name" value="MurC"/>
    <property type="match status" value="1"/>
</dbReference>
<evidence type="ECO:0000256" key="13">
    <source>
        <dbReference type="ARBA" id="ARBA00047833"/>
    </source>
</evidence>
<dbReference type="GO" id="GO:0051301">
    <property type="term" value="P:cell division"/>
    <property type="evidence" value="ECO:0007669"/>
    <property type="project" value="UniProtKB-KW"/>
</dbReference>
<keyword evidence="8 14" id="KW-0067">ATP-binding</keyword>
<dbReference type="InterPro" id="IPR050061">
    <property type="entry name" value="MurCDEF_pg_biosynth"/>
</dbReference>
<comment type="function">
    <text evidence="14">Cell wall formation.</text>
</comment>
<dbReference type="AlphaFoldDB" id="D7CLJ1"/>
<dbReference type="EMBL" id="CP002048">
    <property type="protein sequence ID" value="ADI01576.1"/>
    <property type="molecule type" value="Genomic_DNA"/>
</dbReference>
<evidence type="ECO:0000256" key="3">
    <source>
        <dbReference type="ARBA" id="ARBA00012211"/>
    </source>
</evidence>
<feature type="domain" description="Mur ligase central" evidence="17">
    <location>
        <begin position="111"/>
        <end position="289"/>
    </location>
</feature>
<dbReference type="Pfam" id="PF02875">
    <property type="entry name" value="Mur_ligase_C"/>
    <property type="match status" value="1"/>
</dbReference>
<evidence type="ECO:0000256" key="6">
    <source>
        <dbReference type="ARBA" id="ARBA00022618"/>
    </source>
</evidence>
<evidence type="ECO:0000256" key="11">
    <source>
        <dbReference type="ARBA" id="ARBA00023306"/>
    </source>
</evidence>
<dbReference type="PANTHER" id="PTHR43445:SF3">
    <property type="entry name" value="UDP-N-ACETYLMURAMATE--L-ALANINE LIGASE"/>
    <property type="match status" value="1"/>
</dbReference>
<dbReference type="InterPro" id="IPR013221">
    <property type="entry name" value="Mur_ligase_cen"/>
</dbReference>
<organism evidence="18 19">
    <name type="scientific">Syntrophothermus lipocalidus (strain DSM 12680 / TGB-C1)</name>
    <dbReference type="NCBI Taxonomy" id="643648"/>
    <lineage>
        <taxon>Bacteria</taxon>
        <taxon>Bacillati</taxon>
        <taxon>Bacillota</taxon>
        <taxon>Clostridia</taxon>
        <taxon>Eubacteriales</taxon>
        <taxon>Syntrophomonadaceae</taxon>
        <taxon>Syntrophothermus</taxon>
    </lineage>
</organism>
<evidence type="ECO:0000256" key="5">
    <source>
        <dbReference type="ARBA" id="ARBA00022598"/>
    </source>
</evidence>
<comment type="subcellular location">
    <subcellularLocation>
        <location evidence="1 14">Cytoplasm</location>
    </subcellularLocation>
</comment>
<evidence type="ECO:0000259" key="16">
    <source>
        <dbReference type="Pfam" id="PF02875"/>
    </source>
</evidence>
<evidence type="ECO:0000313" key="18">
    <source>
        <dbReference type="EMBL" id="ADI01576.1"/>
    </source>
</evidence>
<feature type="domain" description="Mur ligase N-terminal catalytic" evidence="15">
    <location>
        <begin position="7"/>
        <end position="106"/>
    </location>
</feature>
<evidence type="ECO:0000256" key="7">
    <source>
        <dbReference type="ARBA" id="ARBA00022741"/>
    </source>
</evidence>
<feature type="binding site" evidence="14">
    <location>
        <begin position="113"/>
        <end position="119"/>
    </location>
    <ligand>
        <name>ATP</name>
        <dbReference type="ChEBI" id="CHEBI:30616"/>
    </ligand>
</feature>
<accession>D7CLJ1</accession>
<evidence type="ECO:0000256" key="4">
    <source>
        <dbReference type="ARBA" id="ARBA00022490"/>
    </source>
</evidence>
<dbReference type="KEGG" id="slp:Slip_0796"/>
<comment type="similarity">
    <text evidence="14">Belongs to the MurCDEF family.</text>
</comment>
<dbReference type="GO" id="GO:0005737">
    <property type="term" value="C:cytoplasm"/>
    <property type="evidence" value="ECO:0007669"/>
    <property type="project" value="UniProtKB-SubCell"/>
</dbReference>
<dbReference type="SUPFAM" id="SSF51984">
    <property type="entry name" value="MurCD N-terminal domain"/>
    <property type="match status" value="1"/>
</dbReference>
<dbReference type="Gene3D" id="3.90.190.20">
    <property type="entry name" value="Mur ligase, C-terminal domain"/>
    <property type="match status" value="1"/>
</dbReference>
<dbReference type="Gene3D" id="3.40.1190.10">
    <property type="entry name" value="Mur-like, catalytic domain"/>
    <property type="match status" value="1"/>
</dbReference>
<evidence type="ECO:0000259" key="17">
    <source>
        <dbReference type="Pfam" id="PF08245"/>
    </source>
</evidence>
<comment type="catalytic activity">
    <reaction evidence="13 14">
        <text>UDP-N-acetyl-alpha-D-muramate + L-alanine + ATP = UDP-N-acetyl-alpha-D-muramoyl-L-alanine + ADP + phosphate + H(+)</text>
        <dbReference type="Rhea" id="RHEA:23372"/>
        <dbReference type="ChEBI" id="CHEBI:15378"/>
        <dbReference type="ChEBI" id="CHEBI:30616"/>
        <dbReference type="ChEBI" id="CHEBI:43474"/>
        <dbReference type="ChEBI" id="CHEBI:57972"/>
        <dbReference type="ChEBI" id="CHEBI:70757"/>
        <dbReference type="ChEBI" id="CHEBI:83898"/>
        <dbReference type="ChEBI" id="CHEBI:456216"/>
        <dbReference type="EC" id="6.3.2.8"/>
    </reaction>
</comment>
<dbReference type="STRING" id="643648.Slip_0796"/>
<keyword evidence="9 14" id="KW-0133">Cell shape</keyword>
<dbReference type="eggNOG" id="COG0773">
    <property type="taxonomic scope" value="Bacteria"/>
</dbReference>
<proteinExistence type="inferred from homology"/>
<evidence type="ECO:0000256" key="10">
    <source>
        <dbReference type="ARBA" id="ARBA00022984"/>
    </source>
</evidence>
<dbReference type="InterPro" id="IPR000713">
    <property type="entry name" value="Mur_ligase_N"/>
</dbReference>
<evidence type="ECO:0000256" key="12">
    <source>
        <dbReference type="ARBA" id="ARBA00023316"/>
    </source>
</evidence>
<dbReference type="GO" id="GO:0005524">
    <property type="term" value="F:ATP binding"/>
    <property type="evidence" value="ECO:0007669"/>
    <property type="project" value="UniProtKB-UniRule"/>
</dbReference>
<dbReference type="Pfam" id="PF01225">
    <property type="entry name" value="Mur_ligase"/>
    <property type="match status" value="1"/>
</dbReference>
<keyword evidence="19" id="KW-1185">Reference proteome</keyword>
<dbReference type="RefSeq" id="WP_013174978.1">
    <property type="nucleotide sequence ID" value="NC_014220.1"/>
</dbReference>
<evidence type="ECO:0000256" key="9">
    <source>
        <dbReference type="ARBA" id="ARBA00022960"/>
    </source>
</evidence>
<dbReference type="SUPFAM" id="SSF53244">
    <property type="entry name" value="MurD-like peptide ligases, peptide-binding domain"/>
    <property type="match status" value="1"/>
</dbReference>
<evidence type="ECO:0000256" key="1">
    <source>
        <dbReference type="ARBA" id="ARBA00004496"/>
    </source>
</evidence>
<dbReference type="GO" id="GO:0071555">
    <property type="term" value="P:cell wall organization"/>
    <property type="evidence" value="ECO:0007669"/>
    <property type="project" value="UniProtKB-KW"/>
</dbReference>
<gene>
    <name evidence="14" type="primary">murC</name>
    <name evidence="18" type="ordered locus">Slip_0796</name>
</gene>
<dbReference type="PANTHER" id="PTHR43445">
    <property type="entry name" value="UDP-N-ACETYLMURAMATE--L-ALANINE LIGASE-RELATED"/>
    <property type="match status" value="1"/>
</dbReference>
<evidence type="ECO:0000256" key="8">
    <source>
        <dbReference type="ARBA" id="ARBA00022840"/>
    </source>
</evidence>
<keyword evidence="6 14" id="KW-0132">Cell division</keyword>
<dbReference type="HOGENOM" id="CLU_028104_2_2_9"/>
<dbReference type="NCBIfam" id="TIGR01082">
    <property type="entry name" value="murC"/>
    <property type="match status" value="1"/>
</dbReference>
<evidence type="ECO:0000313" key="19">
    <source>
        <dbReference type="Proteomes" id="UP000000378"/>
    </source>
</evidence>
<dbReference type="EC" id="6.3.2.8" evidence="3 14"/>